<keyword evidence="5" id="KW-0349">Heme</keyword>
<comment type="similarity">
    <text evidence="2 5">Belongs to the cytochrome P450 family.</text>
</comment>
<organism evidence="6 7">
    <name type="scientific">Oikopleura dioica</name>
    <name type="common">Tunicate</name>
    <dbReference type="NCBI Taxonomy" id="34765"/>
    <lineage>
        <taxon>Eukaryota</taxon>
        <taxon>Metazoa</taxon>
        <taxon>Chordata</taxon>
        <taxon>Tunicata</taxon>
        <taxon>Appendicularia</taxon>
        <taxon>Copelata</taxon>
        <taxon>Oikopleuridae</taxon>
        <taxon>Oikopleura</taxon>
    </lineage>
</organism>
<dbReference type="Gene3D" id="1.10.630.10">
    <property type="entry name" value="Cytochrome P450"/>
    <property type="match status" value="1"/>
</dbReference>
<evidence type="ECO:0000256" key="1">
    <source>
        <dbReference type="ARBA" id="ARBA00001971"/>
    </source>
</evidence>
<protein>
    <submittedName>
        <fullName evidence="6">Oidioi.mRNA.OKI2018_I69.PAR.g10827.t1.cds</fullName>
    </submittedName>
</protein>
<dbReference type="InterPro" id="IPR036396">
    <property type="entry name" value="Cyt_P450_sf"/>
</dbReference>
<keyword evidence="4 5" id="KW-0408">Iron</keyword>
<evidence type="ECO:0000256" key="4">
    <source>
        <dbReference type="ARBA" id="ARBA00023004"/>
    </source>
</evidence>
<proteinExistence type="inferred from homology"/>
<dbReference type="InterPro" id="IPR001128">
    <property type="entry name" value="Cyt_P450"/>
</dbReference>
<gene>
    <name evidence="6" type="ORF">OKIOD_LOCUS2385</name>
</gene>
<keyword evidence="7" id="KW-1185">Reference proteome</keyword>
<dbReference type="PANTHER" id="PTHR24300">
    <property type="entry name" value="CYTOCHROME P450 508A4-RELATED"/>
    <property type="match status" value="1"/>
</dbReference>
<dbReference type="PRINTS" id="PR00385">
    <property type="entry name" value="P450"/>
</dbReference>
<keyword evidence="5" id="KW-0560">Oxidoreductase</keyword>
<dbReference type="InterPro" id="IPR050182">
    <property type="entry name" value="Cytochrome_P450_fam2"/>
</dbReference>
<sequence>MKEAFSKREISNRQFSETALKTIQNMLDRKDYHKIPHSLLDVNDPLIKNGLGDRAGTADGRYDQFHKKSRVQWHDTMKRLVGKNKIAEIIESSAENICLQLNRLGASPTGIDPRRIFMNGSMNVTSGFAFGLNYDFQDPEFTKIAEYIDGYFAGLMHYNLKQVCSNIVPSWVNESDYYNQIWRKTPVRHFEDAVPQFHGYVFEIIKEQRKTLDPSNPRNYLDTLLIDAETEPKWGYFTAAATIIGIFLGASDTLANTMTWLSMILADHPDVQQKVFEEIKAARSMDTDLKKENCPFTRSVLLESRRLNPVTDTLIHMVSEDTKIKGFTFPKNSQILGSLTAIMHDPKNFREPSKFIPDRFIDENGEFVNDPKVCGFSVGLRNCIGKSLAIEEYFVFATTLVENFEIKRLAGNMDIEAHPFLRIPKDDIRLQFISRTKPNELLTK</sequence>
<evidence type="ECO:0000313" key="6">
    <source>
        <dbReference type="EMBL" id="CAG5085168.1"/>
    </source>
</evidence>
<dbReference type="Proteomes" id="UP001158576">
    <property type="component" value="Chromosome PAR"/>
</dbReference>
<keyword evidence="5" id="KW-0503">Monooxygenase</keyword>
<dbReference type="Pfam" id="PF00067">
    <property type="entry name" value="p450"/>
    <property type="match status" value="1"/>
</dbReference>
<reference evidence="6 7" key="1">
    <citation type="submission" date="2021-04" db="EMBL/GenBank/DDBJ databases">
        <authorList>
            <person name="Bliznina A."/>
        </authorList>
    </citation>
    <scope>NUCLEOTIDE SEQUENCE [LARGE SCALE GENOMIC DNA]</scope>
</reference>
<evidence type="ECO:0000313" key="7">
    <source>
        <dbReference type="Proteomes" id="UP001158576"/>
    </source>
</evidence>
<dbReference type="PRINTS" id="PR00463">
    <property type="entry name" value="EP450I"/>
</dbReference>
<dbReference type="InterPro" id="IPR002401">
    <property type="entry name" value="Cyt_P450_E_grp-I"/>
</dbReference>
<evidence type="ECO:0000256" key="2">
    <source>
        <dbReference type="ARBA" id="ARBA00010617"/>
    </source>
</evidence>
<dbReference type="PROSITE" id="PS00086">
    <property type="entry name" value="CYTOCHROME_P450"/>
    <property type="match status" value="1"/>
</dbReference>
<dbReference type="InterPro" id="IPR017972">
    <property type="entry name" value="Cyt_P450_CS"/>
</dbReference>
<name>A0ABN7RSY7_OIKDI</name>
<evidence type="ECO:0000256" key="5">
    <source>
        <dbReference type="RuleBase" id="RU000461"/>
    </source>
</evidence>
<comment type="cofactor">
    <cofactor evidence="1">
        <name>heme</name>
        <dbReference type="ChEBI" id="CHEBI:30413"/>
    </cofactor>
</comment>
<keyword evidence="3 5" id="KW-0479">Metal-binding</keyword>
<dbReference type="PANTHER" id="PTHR24300:SF397">
    <property type="entry name" value="CYTOCHROME P450 2U1"/>
    <property type="match status" value="1"/>
</dbReference>
<dbReference type="EMBL" id="OU015568">
    <property type="protein sequence ID" value="CAG5085168.1"/>
    <property type="molecule type" value="Genomic_DNA"/>
</dbReference>
<dbReference type="SUPFAM" id="SSF48264">
    <property type="entry name" value="Cytochrome P450"/>
    <property type="match status" value="1"/>
</dbReference>
<evidence type="ECO:0000256" key="3">
    <source>
        <dbReference type="ARBA" id="ARBA00022723"/>
    </source>
</evidence>
<accession>A0ABN7RSY7</accession>